<evidence type="ECO:0000256" key="4">
    <source>
        <dbReference type="SAM" id="MobiDB-lite"/>
    </source>
</evidence>
<feature type="domain" description="dUTPase-like" evidence="6">
    <location>
        <begin position="123"/>
        <end position="238"/>
    </location>
</feature>
<dbReference type="PANTHER" id="PTHR19422:SF123">
    <property type="entry name" value="RT1 CLASS I, LOCUS CE15"/>
    <property type="match status" value="1"/>
</dbReference>
<proteinExistence type="predicted"/>
<dbReference type="Ensembl" id="ENSPCET00000025810.1">
    <property type="protein sequence ID" value="ENSPCEP00000024972.1"/>
    <property type="gene ID" value="ENSPCEG00000018853.1"/>
</dbReference>
<keyword evidence="5" id="KW-0732">Signal</keyword>
<evidence type="ECO:0000256" key="5">
    <source>
        <dbReference type="SAM" id="SignalP"/>
    </source>
</evidence>
<evidence type="ECO:0000256" key="2">
    <source>
        <dbReference type="ARBA" id="ARBA00022750"/>
    </source>
</evidence>
<dbReference type="GO" id="GO:0004190">
    <property type="term" value="F:aspartic-type endopeptidase activity"/>
    <property type="evidence" value="ECO:0007669"/>
    <property type="project" value="UniProtKB-KW"/>
</dbReference>
<dbReference type="InterPro" id="IPR029054">
    <property type="entry name" value="dUTPase-like"/>
</dbReference>
<feature type="compositionally biased region" description="Polar residues" evidence="4">
    <location>
        <begin position="43"/>
        <end position="58"/>
    </location>
</feature>
<reference evidence="7" key="1">
    <citation type="submission" date="2025-08" db="UniProtKB">
        <authorList>
            <consortium name="Ensembl"/>
        </authorList>
    </citation>
    <scope>IDENTIFICATION</scope>
</reference>
<feature type="signal peptide" evidence="5">
    <location>
        <begin position="1"/>
        <end position="26"/>
    </location>
</feature>
<feature type="chain" id="PRO_5034466838" description="dUTPase-like domain-containing protein" evidence="5">
    <location>
        <begin position="27"/>
        <end position="258"/>
    </location>
</feature>
<dbReference type="Gene3D" id="2.70.40.10">
    <property type="match status" value="1"/>
</dbReference>
<evidence type="ECO:0000259" key="6">
    <source>
        <dbReference type="Pfam" id="PF00692"/>
    </source>
</evidence>
<keyword evidence="8" id="KW-1185">Reference proteome</keyword>
<name>A0A8C8SWT2_9SAUR</name>
<dbReference type="GO" id="GO:0006226">
    <property type="term" value="P:dUMP biosynthetic process"/>
    <property type="evidence" value="ECO:0007669"/>
    <property type="project" value="UniProtKB-UniPathway"/>
</dbReference>
<dbReference type="InterPro" id="IPR036157">
    <property type="entry name" value="dUTPase-like_sf"/>
</dbReference>
<accession>A0A8C8SWT2</accession>
<evidence type="ECO:0000256" key="3">
    <source>
        <dbReference type="ARBA" id="ARBA00022801"/>
    </source>
</evidence>
<evidence type="ECO:0000313" key="7">
    <source>
        <dbReference type="Ensembl" id="ENSPCEP00000024972.1"/>
    </source>
</evidence>
<dbReference type="Proteomes" id="UP000694393">
    <property type="component" value="Unplaced"/>
</dbReference>
<keyword evidence="1" id="KW-0645">Protease</keyword>
<dbReference type="InterPro" id="IPR051592">
    <property type="entry name" value="HERV-K_Pro_peptidase_A2"/>
</dbReference>
<dbReference type="SUPFAM" id="SSF51283">
    <property type="entry name" value="dUTPase-like"/>
    <property type="match status" value="1"/>
</dbReference>
<dbReference type="Pfam" id="PF00692">
    <property type="entry name" value="dUTPase"/>
    <property type="match status" value="1"/>
</dbReference>
<keyword evidence="3" id="KW-0378">Hydrolase</keyword>
<organism evidence="7 8">
    <name type="scientific">Pelusios castaneus</name>
    <name type="common">West African mud turtle</name>
    <dbReference type="NCBI Taxonomy" id="367368"/>
    <lineage>
        <taxon>Eukaryota</taxon>
        <taxon>Metazoa</taxon>
        <taxon>Chordata</taxon>
        <taxon>Craniata</taxon>
        <taxon>Vertebrata</taxon>
        <taxon>Euteleostomi</taxon>
        <taxon>Archelosauria</taxon>
        <taxon>Testudinata</taxon>
        <taxon>Testudines</taxon>
        <taxon>Pleurodira</taxon>
        <taxon>Pelomedusidae</taxon>
        <taxon>Pelusios</taxon>
    </lineage>
</organism>
<feature type="region of interest" description="Disordered" evidence="4">
    <location>
        <begin position="31"/>
        <end position="58"/>
    </location>
</feature>
<dbReference type="AlphaFoldDB" id="A0A8C8SWT2"/>
<dbReference type="UniPathway" id="UPA00610">
    <property type="reaction ID" value="UER00666"/>
</dbReference>
<evidence type="ECO:0000256" key="1">
    <source>
        <dbReference type="ARBA" id="ARBA00022670"/>
    </source>
</evidence>
<dbReference type="InterPro" id="IPR033704">
    <property type="entry name" value="dUTPase_trimeric"/>
</dbReference>
<dbReference type="PANTHER" id="PTHR19422">
    <property type="entry name" value="GAG RETROVIRAL POLYPROTEIN"/>
    <property type="match status" value="1"/>
</dbReference>
<reference evidence="7" key="2">
    <citation type="submission" date="2025-09" db="UniProtKB">
        <authorList>
            <consortium name="Ensembl"/>
        </authorList>
    </citation>
    <scope>IDENTIFICATION</scope>
</reference>
<evidence type="ECO:0000313" key="8">
    <source>
        <dbReference type="Proteomes" id="UP000694393"/>
    </source>
</evidence>
<dbReference type="GO" id="GO:0006508">
    <property type="term" value="P:proteolysis"/>
    <property type="evidence" value="ECO:0007669"/>
    <property type="project" value="UniProtKB-KW"/>
</dbReference>
<protein>
    <recommendedName>
        <fullName evidence="6">dUTPase-like domain-containing protein</fullName>
    </recommendedName>
</protein>
<dbReference type="CDD" id="cd07557">
    <property type="entry name" value="trimeric_dUTPase"/>
    <property type="match status" value="1"/>
</dbReference>
<sequence>MPLSAVRHRHLPLIFLFLLSLHRSLSPRLSPLPSLSSRRQAPQALQNPDSDSSLRPSAVQQMAETARHTADLSVEELAELMAVCPVTRTPNADNTVTVTHQPPLTPNLTLTAPAAATIPVRRLHTTTSGSASLDLILQTDTDSQLPGEVHVIPTQVTGPLPPHVVGLILPRSHAGRKGFFVIPGVVDADYTGVLKVQVWTNLPQQLPKGSSVAQLILLPSLVPGAEHKERGDGGFGSTLPSDSSVLALTTTVTGLSRC</sequence>
<keyword evidence="2" id="KW-0064">Aspartyl protease</keyword>